<sequence>MTMRFINMPIGPVDFRNERKFVLAVTTSTDDIGFALFTQDAWYDTAASRQWFQGRSSYAELPTDALTRGKTRPRGDSDPAKKRWLHESLEGDIDDTIVDEGNITRHVTDLELWEVHDVIRCQSSQCESETE</sequence>
<reference evidence="2 3" key="1">
    <citation type="submission" date="2015-04" db="EMBL/GenBank/DDBJ databases">
        <authorList>
            <person name="Syromyatnikov M.Y."/>
            <person name="Popov V.N."/>
        </authorList>
    </citation>
    <scope>NUCLEOTIDE SEQUENCE [LARGE SCALE GENOMIC DNA]</scope>
    <source>
        <strain evidence="2">WF-38-12</strain>
    </source>
</reference>
<organism evidence="2 3">
    <name type="scientific">Talaromyces islandicus</name>
    <name type="common">Penicillium islandicum</name>
    <dbReference type="NCBI Taxonomy" id="28573"/>
    <lineage>
        <taxon>Eukaryota</taxon>
        <taxon>Fungi</taxon>
        <taxon>Dikarya</taxon>
        <taxon>Ascomycota</taxon>
        <taxon>Pezizomycotina</taxon>
        <taxon>Eurotiomycetes</taxon>
        <taxon>Eurotiomycetidae</taxon>
        <taxon>Eurotiales</taxon>
        <taxon>Trichocomaceae</taxon>
        <taxon>Talaromyces</taxon>
        <taxon>Talaromyces sect. Islandici</taxon>
    </lineage>
</organism>
<evidence type="ECO:0000313" key="2">
    <source>
        <dbReference type="EMBL" id="CRG89688.1"/>
    </source>
</evidence>
<evidence type="ECO:0000313" key="3">
    <source>
        <dbReference type="Proteomes" id="UP000054383"/>
    </source>
</evidence>
<dbReference type="OMA" id="LELWEVH"/>
<dbReference type="OrthoDB" id="4848012at2759"/>
<dbReference type="AlphaFoldDB" id="A0A0U1M280"/>
<keyword evidence="3" id="KW-1185">Reference proteome</keyword>
<feature type="compositionally biased region" description="Basic and acidic residues" evidence="1">
    <location>
        <begin position="73"/>
        <end position="82"/>
    </location>
</feature>
<proteinExistence type="predicted"/>
<gene>
    <name evidence="2" type="ORF">PISL3812_06727</name>
</gene>
<evidence type="ECO:0000256" key="1">
    <source>
        <dbReference type="SAM" id="MobiDB-lite"/>
    </source>
</evidence>
<protein>
    <submittedName>
        <fullName evidence="2">Uncharacterized protein</fullName>
    </submittedName>
</protein>
<feature type="region of interest" description="Disordered" evidence="1">
    <location>
        <begin position="63"/>
        <end position="82"/>
    </location>
</feature>
<dbReference type="Proteomes" id="UP000054383">
    <property type="component" value="Unassembled WGS sequence"/>
</dbReference>
<name>A0A0U1M280_TALIS</name>
<dbReference type="EMBL" id="CVMT01000006">
    <property type="protein sequence ID" value="CRG89688.1"/>
    <property type="molecule type" value="Genomic_DNA"/>
</dbReference>
<accession>A0A0U1M280</accession>